<dbReference type="Proteomes" id="UP001219934">
    <property type="component" value="Unassembled WGS sequence"/>
</dbReference>
<comment type="caution">
    <text evidence="1">The sequence shown here is derived from an EMBL/GenBank/DDBJ whole genome shotgun (WGS) entry which is preliminary data.</text>
</comment>
<sequence length="121" mass="12971">MMTVQVERKCFSSSVSKTSAATGLDLYYSILCLYSEEGGISDDVYTQPNLTGNSQMMENFRGFRVGGEKANVPAAAGKRAPMSKSPSSGLKGRGLLMELLLNETFLQSWVSAACSGEAILE</sequence>
<proteinExistence type="predicted"/>
<gene>
    <name evidence="2" type="ORF">JOQ06_021825</name>
    <name evidence="1" type="ORF">JOQ06_021852</name>
</gene>
<dbReference type="EMBL" id="JAPTMU010000067">
    <property type="protein sequence ID" value="KAJ4922530.1"/>
    <property type="molecule type" value="Genomic_DNA"/>
</dbReference>
<evidence type="ECO:0000313" key="1">
    <source>
        <dbReference type="EMBL" id="KAJ4918860.1"/>
    </source>
</evidence>
<dbReference type="AlphaFoldDB" id="A0AAD6A5V2"/>
<evidence type="ECO:0000313" key="2">
    <source>
        <dbReference type="EMBL" id="KAJ4922530.1"/>
    </source>
</evidence>
<name>A0AAD6A5V2_9TELE</name>
<accession>A0AAD6A5V2</accession>
<protein>
    <submittedName>
        <fullName evidence="1">Uncharacterized protein</fullName>
    </submittedName>
</protein>
<reference evidence="1" key="1">
    <citation type="submission" date="2022-11" db="EMBL/GenBank/DDBJ databases">
        <title>Chromosome-level genome of Pogonophryne albipinna.</title>
        <authorList>
            <person name="Jo E."/>
        </authorList>
    </citation>
    <scope>NUCLEOTIDE SEQUENCE</scope>
    <source>
        <strain evidence="1">SGF0006</strain>
        <tissue evidence="1">Muscle</tissue>
    </source>
</reference>
<dbReference type="EMBL" id="JAPTMU010000387">
    <property type="protein sequence ID" value="KAJ4918860.1"/>
    <property type="molecule type" value="Genomic_DNA"/>
</dbReference>
<organism evidence="1 3">
    <name type="scientific">Pogonophryne albipinna</name>
    <dbReference type="NCBI Taxonomy" id="1090488"/>
    <lineage>
        <taxon>Eukaryota</taxon>
        <taxon>Metazoa</taxon>
        <taxon>Chordata</taxon>
        <taxon>Craniata</taxon>
        <taxon>Vertebrata</taxon>
        <taxon>Euteleostomi</taxon>
        <taxon>Actinopterygii</taxon>
        <taxon>Neopterygii</taxon>
        <taxon>Teleostei</taxon>
        <taxon>Neoteleostei</taxon>
        <taxon>Acanthomorphata</taxon>
        <taxon>Eupercaria</taxon>
        <taxon>Perciformes</taxon>
        <taxon>Notothenioidei</taxon>
        <taxon>Pogonophryne</taxon>
    </lineage>
</organism>
<evidence type="ECO:0000313" key="3">
    <source>
        <dbReference type="Proteomes" id="UP001219934"/>
    </source>
</evidence>
<keyword evidence="3" id="KW-1185">Reference proteome</keyword>